<name>A0A1E5IP00_SHECO</name>
<evidence type="ECO:0000313" key="1">
    <source>
        <dbReference type="EMBL" id="OEG72261.1"/>
    </source>
</evidence>
<comment type="caution">
    <text evidence="1">The sequence shown here is derived from an EMBL/GenBank/DDBJ whole genome shotgun (WGS) entry which is preliminary data.</text>
</comment>
<accession>A0A1E5IP00</accession>
<dbReference type="EMBL" id="MCBT01000001">
    <property type="protein sequence ID" value="OEG75744.1"/>
    <property type="molecule type" value="Genomic_DNA"/>
</dbReference>
<evidence type="ECO:0000313" key="2">
    <source>
        <dbReference type="EMBL" id="OEG75744.1"/>
    </source>
</evidence>
<gene>
    <name evidence="1" type="ORF">BEL05_04575</name>
    <name evidence="2" type="ORF">BEL05_16035</name>
</gene>
<sequence length="89" mass="9840">MLKLLLLTASLFSADTEANGKLEQNNYSLIVKAQSKGVNPPNFNTQALALEIEKSLTEQLLQIKNADTIETTTLSWQRETKITASFIAD</sequence>
<dbReference type="RefSeq" id="WP_028765059.1">
    <property type="nucleotide sequence ID" value="NZ_JAWWDQ010000018.1"/>
</dbReference>
<dbReference type="AlphaFoldDB" id="A0A1E5IP00"/>
<reference evidence="1 3" key="1">
    <citation type="submission" date="2016-07" db="EMBL/GenBank/DDBJ databases">
        <title>Whole-genome of two Shewanella species isolated from a digestive organ of sea cucumber Apostichopus japonicus Selenka 1867.</title>
        <authorList>
            <person name="Hong H.-H."/>
            <person name="Choi H."/>
            <person name="Cheon S."/>
            <person name="Oh J.-S."/>
            <person name="Lee H.-G."/>
            <person name="Park C."/>
        </authorList>
    </citation>
    <scope>NUCLEOTIDE SEQUENCE [LARGE SCALE GENOMIC DNA]</scope>
    <source>
        <strain evidence="1 3">CSB03KR</strain>
    </source>
</reference>
<dbReference type="EMBL" id="MCBT01000048">
    <property type="protein sequence ID" value="OEG72261.1"/>
    <property type="molecule type" value="Genomic_DNA"/>
</dbReference>
<evidence type="ECO:0000313" key="3">
    <source>
        <dbReference type="Proteomes" id="UP000095230"/>
    </source>
</evidence>
<proteinExistence type="predicted"/>
<organism evidence="1 3">
    <name type="scientific">Shewanella colwelliana</name>
    <name type="common">Alteromonas colwelliana</name>
    <dbReference type="NCBI Taxonomy" id="23"/>
    <lineage>
        <taxon>Bacteria</taxon>
        <taxon>Pseudomonadati</taxon>
        <taxon>Pseudomonadota</taxon>
        <taxon>Gammaproteobacteria</taxon>
        <taxon>Alteromonadales</taxon>
        <taxon>Shewanellaceae</taxon>
        <taxon>Shewanella</taxon>
    </lineage>
</organism>
<protein>
    <submittedName>
        <fullName evidence="1">Uncharacterized protein</fullName>
    </submittedName>
</protein>
<dbReference type="Proteomes" id="UP000095230">
    <property type="component" value="Unassembled WGS sequence"/>
</dbReference>